<comment type="caution">
    <text evidence="3">The sequence shown here is derived from an EMBL/GenBank/DDBJ whole genome shotgun (WGS) entry which is preliminary data.</text>
</comment>
<feature type="coiled-coil region" evidence="1">
    <location>
        <begin position="37"/>
        <end position="99"/>
    </location>
</feature>
<name>A0ABU9SWE8_9ALTE</name>
<accession>A0ABU9SWE8</accession>
<evidence type="ECO:0000256" key="1">
    <source>
        <dbReference type="SAM" id="Coils"/>
    </source>
</evidence>
<organism evidence="3 4">
    <name type="scientific">Paraglaciecola mesophila</name>
    <dbReference type="NCBI Taxonomy" id="197222"/>
    <lineage>
        <taxon>Bacteria</taxon>
        <taxon>Pseudomonadati</taxon>
        <taxon>Pseudomonadota</taxon>
        <taxon>Gammaproteobacteria</taxon>
        <taxon>Alteromonadales</taxon>
        <taxon>Alteromonadaceae</taxon>
        <taxon>Paraglaciecola</taxon>
    </lineage>
</organism>
<evidence type="ECO:0000313" key="3">
    <source>
        <dbReference type="EMBL" id="MEM5498212.1"/>
    </source>
</evidence>
<feature type="signal peptide" evidence="2">
    <location>
        <begin position="1"/>
        <end position="24"/>
    </location>
</feature>
<reference evidence="3 4" key="1">
    <citation type="submission" date="2024-03" db="EMBL/GenBank/DDBJ databases">
        <title>Community enrichment and isolation of bacterial strains for fucoidan degradation.</title>
        <authorList>
            <person name="Sichert A."/>
        </authorList>
    </citation>
    <scope>NUCLEOTIDE SEQUENCE [LARGE SCALE GENOMIC DNA]</scope>
    <source>
        <strain evidence="3 4">AS12</strain>
    </source>
</reference>
<feature type="chain" id="PRO_5045255782" evidence="2">
    <location>
        <begin position="25"/>
        <end position="256"/>
    </location>
</feature>
<protein>
    <submittedName>
        <fullName evidence="3">DUF3450 domain-containing protein</fullName>
    </submittedName>
</protein>
<sequence>MKSTITLSASLLSVSLLLSASGYAQEDAYLKPAVEKATEINDSAASSQQKINKLNDQIDNKLQQFKAINKETEGLEVYNTQLRKQIENQAQEMADLNAAIDDVSVIERQITPLMMRMIDGLEQFIALDVPFLAQERATRIAGLKSMMDKADVAPSEKFRRVMEAYQVEMDYGRTLEAYAGLQNIDGQERNVDFLRVGRTALIYQTRDASMQGMWNAQTRQWDALPSSYRTQVTKGLRMAKKQMAPDLLMLPVAITD</sequence>
<evidence type="ECO:0000256" key="2">
    <source>
        <dbReference type="SAM" id="SignalP"/>
    </source>
</evidence>
<dbReference type="RefSeq" id="WP_006991298.1">
    <property type="nucleotide sequence ID" value="NZ_JBBMQS010000006.1"/>
</dbReference>
<keyword evidence="4" id="KW-1185">Reference proteome</keyword>
<dbReference type="Pfam" id="PF11932">
    <property type="entry name" value="DUF3450"/>
    <property type="match status" value="1"/>
</dbReference>
<dbReference type="PIRSF" id="PIRSF028069">
    <property type="entry name" value="UCP028069"/>
    <property type="match status" value="1"/>
</dbReference>
<dbReference type="Proteomes" id="UP001461163">
    <property type="component" value="Unassembled WGS sequence"/>
</dbReference>
<dbReference type="EMBL" id="JBBMQS010000006">
    <property type="protein sequence ID" value="MEM5498212.1"/>
    <property type="molecule type" value="Genomic_DNA"/>
</dbReference>
<gene>
    <name evidence="3" type="ORF">WNY77_12460</name>
</gene>
<proteinExistence type="predicted"/>
<keyword evidence="2" id="KW-0732">Signal</keyword>
<evidence type="ECO:0000313" key="4">
    <source>
        <dbReference type="Proteomes" id="UP001461163"/>
    </source>
</evidence>
<dbReference type="InterPro" id="IPR016866">
    <property type="entry name" value="UCP028069"/>
</dbReference>
<keyword evidence="1" id="KW-0175">Coiled coil</keyword>